<reference evidence="3" key="1">
    <citation type="submission" date="2019-12" db="EMBL/GenBank/DDBJ databases">
        <title>Whole genome sequencing of Haloarcula argentinensis strain pws5.</title>
        <authorList>
            <person name="Verma D.K."/>
            <person name="Gopal K."/>
            <person name="Prasad E.S."/>
        </authorList>
    </citation>
    <scope>NUCLEOTIDE SEQUENCE</scope>
    <source>
        <strain evidence="3">Pws5</strain>
    </source>
</reference>
<feature type="region of interest" description="Disordered" evidence="1">
    <location>
        <begin position="1"/>
        <end position="97"/>
    </location>
</feature>
<sequence length="180" mass="19272">MTTPSRTFSEAFERFPDDEQARQEWLAGSDSYDGDGTENDNSNSDLALIEGDGIGGDNDIASNEAAAEEFSEEVATGEIDGHAPDSEVNAVVGTDGEPVAVAATEDEIEQSEATMYTTTEQDGEQTPQNPEQAVQQMQASYRQLLRRMQGQQTNDDGPSPALAVGSLAVLGIAGYWVLYE</sequence>
<proteinExistence type="predicted"/>
<keyword evidence="2" id="KW-0812">Transmembrane</keyword>
<feature type="compositionally biased region" description="Basic and acidic residues" evidence="1">
    <location>
        <begin position="11"/>
        <end position="22"/>
    </location>
</feature>
<protein>
    <submittedName>
        <fullName evidence="3">Uncharacterized protein</fullName>
    </submittedName>
</protein>
<accession>A0A847UQA8</accession>
<dbReference type="Proteomes" id="UP000641625">
    <property type="component" value="Unassembled WGS sequence"/>
</dbReference>
<evidence type="ECO:0000256" key="1">
    <source>
        <dbReference type="SAM" id="MobiDB-lite"/>
    </source>
</evidence>
<name>A0A847UQA8_HALAR</name>
<keyword evidence="2" id="KW-0472">Membrane</keyword>
<gene>
    <name evidence="3" type="ORF">GOC77_14240</name>
</gene>
<dbReference type="RefSeq" id="WP_170097849.1">
    <property type="nucleotide sequence ID" value="NZ_WOWA01000009.1"/>
</dbReference>
<feature type="region of interest" description="Disordered" evidence="1">
    <location>
        <begin position="117"/>
        <end position="138"/>
    </location>
</feature>
<evidence type="ECO:0000313" key="3">
    <source>
        <dbReference type="EMBL" id="NLV14420.1"/>
    </source>
</evidence>
<evidence type="ECO:0000313" key="4">
    <source>
        <dbReference type="Proteomes" id="UP000641625"/>
    </source>
</evidence>
<feature type="transmembrane region" description="Helical" evidence="2">
    <location>
        <begin position="161"/>
        <end position="179"/>
    </location>
</feature>
<keyword evidence="2" id="KW-1133">Transmembrane helix</keyword>
<organism evidence="3 4">
    <name type="scientific">Haloarcula argentinensis</name>
    <dbReference type="NCBI Taxonomy" id="43776"/>
    <lineage>
        <taxon>Archaea</taxon>
        <taxon>Methanobacteriati</taxon>
        <taxon>Methanobacteriota</taxon>
        <taxon>Stenosarchaea group</taxon>
        <taxon>Halobacteria</taxon>
        <taxon>Halobacteriales</taxon>
        <taxon>Haloarculaceae</taxon>
        <taxon>Haloarcula</taxon>
    </lineage>
</organism>
<evidence type="ECO:0000256" key="2">
    <source>
        <dbReference type="SAM" id="Phobius"/>
    </source>
</evidence>
<dbReference type="AlphaFoldDB" id="A0A847UQA8"/>
<comment type="caution">
    <text evidence="3">The sequence shown here is derived from an EMBL/GenBank/DDBJ whole genome shotgun (WGS) entry which is preliminary data.</text>
</comment>
<dbReference type="EMBL" id="WOWA01000009">
    <property type="protein sequence ID" value="NLV14420.1"/>
    <property type="molecule type" value="Genomic_DNA"/>
</dbReference>